<dbReference type="CTD" id="8587325"/>
<dbReference type="InterPro" id="IPR007350">
    <property type="entry name" value="Transposase_Tc5_C"/>
</dbReference>
<dbReference type="HOGENOM" id="CLU_1267909_0_0_1"/>
<dbReference type="GeneID" id="8587325"/>
<sequence>MSEEDLKLAAHLIHMGESINKGDYEISSEEHISNFEEELQDKTWTPNTAFMKCIYCDNHLCFEDFIIQHHNCSSRYRGARKKLSRYLPCPKVYMHQFSRNSQTLSENTSLQKKPKRCITYASRQMLQESKKTTLEISANSRFLVYGVGRKRKYPNETLKLPSELDSTFPFVFIFYSVHSIHFSEKKVENDEHLPPVSRSFPPAVFLEKSTHPDQLLFL</sequence>
<evidence type="ECO:0000259" key="1">
    <source>
        <dbReference type="Pfam" id="PF04236"/>
    </source>
</evidence>
<reference evidence="2 3" key="2">
    <citation type="journal article" date="2011" name="PLoS Genet.">
        <title>Caenorhabditis briggsae recombinant inbred line genotypes reveal inter-strain incompatibility and the evolution of recombination.</title>
        <authorList>
            <person name="Ross J.A."/>
            <person name="Koboldt D.C."/>
            <person name="Staisch J.E."/>
            <person name="Chamberlin H.M."/>
            <person name="Gupta B.P."/>
            <person name="Miller R.D."/>
            <person name="Baird S.E."/>
            <person name="Haag E.S."/>
        </authorList>
    </citation>
    <scope>NUCLEOTIDE SEQUENCE [LARGE SCALE GENOMIC DNA]</scope>
    <source>
        <strain evidence="2 3">AF16</strain>
    </source>
</reference>
<reference evidence="2 3" key="1">
    <citation type="journal article" date="2003" name="PLoS Biol.">
        <title>The genome sequence of Caenorhabditis briggsae: a platform for comparative genomics.</title>
        <authorList>
            <person name="Stein L.D."/>
            <person name="Bao Z."/>
            <person name="Blasiar D."/>
            <person name="Blumenthal T."/>
            <person name="Brent M.R."/>
            <person name="Chen N."/>
            <person name="Chinwalla A."/>
            <person name="Clarke L."/>
            <person name="Clee C."/>
            <person name="Coghlan A."/>
            <person name="Coulson A."/>
            <person name="D'Eustachio P."/>
            <person name="Fitch D.H."/>
            <person name="Fulton L.A."/>
            <person name="Fulton R.E."/>
            <person name="Griffiths-Jones S."/>
            <person name="Harris T.W."/>
            <person name="Hillier L.W."/>
            <person name="Kamath R."/>
            <person name="Kuwabara P.E."/>
            <person name="Mardis E.R."/>
            <person name="Marra M.A."/>
            <person name="Miner T.L."/>
            <person name="Minx P."/>
            <person name="Mullikin J.C."/>
            <person name="Plumb R.W."/>
            <person name="Rogers J."/>
            <person name="Schein J.E."/>
            <person name="Sohrmann M."/>
            <person name="Spieth J."/>
            <person name="Stajich J.E."/>
            <person name="Wei C."/>
            <person name="Willey D."/>
            <person name="Wilson R.K."/>
            <person name="Durbin R."/>
            <person name="Waterston R.H."/>
        </authorList>
    </citation>
    <scope>NUCLEOTIDE SEQUENCE [LARGE SCALE GENOMIC DNA]</scope>
    <source>
        <strain evidence="2 3">AF16</strain>
    </source>
</reference>
<dbReference type="Pfam" id="PF04236">
    <property type="entry name" value="Transp_Tc5_C"/>
    <property type="match status" value="1"/>
</dbReference>
<protein>
    <submittedName>
        <fullName evidence="2">Protein CBG00251</fullName>
    </submittedName>
</protein>
<dbReference type="InParanoid" id="A8WMK0"/>
<dbReference type="RefSeq" id="XP_002645326.1">
    <property type="nucleotide sequence ID" value="XM_002645280.1"/>
</dbReference>
<proteinExistence type="predicted"/>
<dbReference type="AlphaFoldDB" id="A8WMK0"/>
<dbReference type="EMBL" id="HE601409">
    <property type="protein sequence ID" value="CAP21705.1"/>
    <property type="molecule type" value="Genomic_DNA"/>
</dbReference>
<evidence type="ECO:0000313" key="2">
    <source>
        <dbReference type="EMBL" id="CAP21705.1"/>
    </source>
</evidence>
<dbReference type="Proteomes" id="UP000008549">
    <property type="component" value="Unassembled WGS sequence"/>
</dbReference>
<accession>A8WMK0</accession>
<gene>
    <name evidence="2" type="ORF">CBG00251</name>
    <name evidence="2" type="ORF">CBG_00251</name>
</gene>
<feature type="domain" description="Transposase Tc5 C-terminal" evidence="1">
    <location>
        <begin position="47"/>
        <end position="72"/>
    </location>
</feature>
<keyword evidence="3" id="KW-1185">Reference proteome</keyword>
<name>A8WMK0_CAEBR</name>
<organism evidence="2 3">
    <name type="scientific">Caenorhabditis briggsae</name>
    <dbReference type="NCBI Taxonomy" id="6238"/>
    <lineage>
        <taxon>Eukaryota</taxon>
        <taxon>Metazoa</taxon>
        <taxon>Ecdysozoa</taxon>
        <taxon>Nematoda</taxon>
        <taxon>Chromadorea</taxon>
        <taxon>Rhabditida</taxon>
        <taxon>Rhabditina</taxon>
        <taxon>Rhabditomorpha</taxon>
        <taxon>Rhabditoidea</taxon>
        <taxon>Rhabditidae</taxon>
        <taxon>Peloderinae</taxon>
        <taxon>Caenorhabditis</taxon>
    </lineage>
</organism>
<evidence type="ECO:0000313" key="3">
    <source>
        <dbReference type="Proteomes" id="UP000008549"/>
    </source>
</evidence>
<dbReference type="KEGG" id="cbr:CBG_00251"/>